<proteinExistence type="predicted"/>
<keyword evidence="1" id="KW-0732">Signal</keyword>
<evidence type="ECO:0000313" key="2">
    <source>
        <dbReference type="EMBL" id="PWK54536.1"/>
    </source>
</evidence>
<dbReference type="AlphaFoldDB" id="A0A316G3N8"/>
<dbReference type="RefSeq" id="WP_109761647.1">
    <property type="nucleotide sequence ID" value="NZ_QGGU01000001.1"/>
</dbReference>
<gene>
    <name evidence="2" type="ORF">C8D97_101390</name>
</gene>
<dbReference type="Proteomes" id="UP000245790">
    <property type="component" value="Unassembled WGS sequence"/>
</dbReference>
<evidence type="ECO:0000256" key="1">
    <source>
        <dbReference type="SAM" id="SignalP"/>
    </source>
</evidence>
<dbReference type="OrthoDB" id="6158711at2"/>
<sequence length="270" mass="29978">MKLLSSRYLTLILLLTVASITASRPVVANGEVGEHVNQLQSNLDNYSKEVNWLLTKVGGIVDTYEKKGVKAANPDAIVDHWEAVDFHAAIETSYIPVYASIWQGLFGVKQGIENKASIAEVRKQQKMLEQALWQGLGAVKLAAQYQQQGLLAKVKTTQDSPKTPGETLDVIKQKLDKVVAKFAEQLPDEATTIVHDTYLNLFEGVEGVLIEQDAELVEDLEKDFNVTLPKSLKSKSSVNDVRQVVDVMKQKLDKAKSMLQQASKNRKDVF</sequence>
<evidence type="ECO:0008006" key="4">
    <source>
        <dbReference type="Google" id="ProtNLM"/>
    </source>
</evidence>
<evidence type="ECO:0000313" key="3">
    <source>
        <dbReference type="Proteomes" id="UP000245790"/>
    </source>
</evidence>
<feature type="chain" id="PRO_5016393749" description="Orphan protein" evidence="1">
    <location>
        <begin position="29"/>
        <end position="270"/>
    </location>
</feature>
<feature type="signal peptide" evidence="1">
    <location>
        <begin position="1"/>
        <end position="28"/>
    </location>
</feature>
<organism evidence="2 3">
    <name type="scientific">Pleionea mediterranea</name>
    <dbReference type="NCBI Taxonomy" id="523701"/>
    <lineage>
        <taxon>Bacteria</taxon>
        <taxon>Pseudomonadati</taxon>
        <taxon>Pseudomonadota</taxon>
        <taxon>Gammaproteobacteria</taxon>
        <taxon>Oceanospirillales</taxon>
        <taxon>Pleioneaceae</taxon>
        <taxon>Pleionea</taxon>
    </lineage>
</organism>
<accession>A0A316G3N8</accession>
<reference evidence="2 3" key="1">
    <citation type="submission" date="2018-05" db="EMBL/GenBank/DDBJ databases">
        <title>Genomic Encyclopedia of Type Strains, Phase IV (KMG-IV): sequencing the most valuable type-strain genomes for metagenomic binning, comparative biology and taxonomic classification.</title>
        <authorList>
            <person name="Goeker M."/>
        </authorList>
    </citation>
    <scope>NUCLEOTIDE SEQUENCE [LARGE SCALE GENOMIC DNA]</scope>
    <source>
        <strain evidence="2 3">DSM 25350</strain>
    </source>
</reference>
<keyword evidence="3" id="KW-1185">Reference proteome</keyword>
<dbReference type="EMBL" id="QGGU01000001">
    <property type="protein sequence ID" value="PWK54536.1"/>
    <property type="molecule type" value="Genomic_DNA"/>
</dbReference>
<comment type="caution">
    <text evidence="2">The sequence shown here is derived from an EMBL/GenBank/DDBJ whole genome shotgun (WGS) entry which is preliminary data.</text>
</comment>
<protein>
    <recommendedName>
        <fullName evidence="4">Orphan protein</fullName>
    </recommendedName>
</protein>
<name>A0A316G3N8_9GAMM</name>